<dbReference type="Proteomes" id="UP001595791">
    <property type="component" value="Unassembled WGS sequence"/>
</dbReference>
<feature type="domain" description="Polyphosphate kinase-2-related" evidence="1">
    <location>
        <begin position="271"/>
        <end position="490"/>
    </location>
</feature>
<dbReference type="PANTHER" id="PTHR34383">
    <property type="entry name" value="POLYPHOSPHATE:AMP PHOSPHOTRANSFERASE-RELATED"/>
    <property type="match status" value="1"/>
</dbReference>
<evidence type="ECO:0000313" key="2">
    <source>
        <dbReference type="EMBL" id="MFC4159659.1"/>
    </source>
</evidence>
<dbReference type="EC" id="2.7.4.33" evidence="2"/>
<accession>A0ABV8MQR2</accession>
<reference evidence="3" key="1">
    <citation type="journal article" date="2019" name="Int. J. Syst. Evol. Microbiol.">
        <title>The Global Catalogue of Microorganisms (GCM) 10K type strain sequencing project: providing services to taxonomists for standard genome sequencing and annotation.</title>
        <authorList>
            <consortium name="The Broad Institute Genomics Platform"/>
            <consortium name="The Broad Institute Genome Sequencing Center for Infectious Disease"/>
            <person name="Wu L."/>
            <person name="Ma J."/>
        </authorList>
    </citation>
    <scope>NUCLEOTIDE SEQUENCE [LARGE SCALE GENOMIC DNA]</scope>
    <source>
        <strain evidence="3">LMG 29894</strain>
    </source>
</reference>
<evidence type="ECO:0000259" key="1">
    <source>
        <dbReference type="Pfam" id="PF03976"/>
    </source>
</evidence>
<proteinExistence type="predicted"/>
<gene>
    <name evidence="2" type="primary">pap</name>
    <name evidence="2" type="ORF">ACFOW7_09900</name>
</gene>
<dbReference type="GO" id="GO:0016740">
    <property type="term" value="F:transferase activity"/>
    <property type="evidence" value="ECO:0007669"/>
    <property type="project" value="UniProtKB-KW"/>
</dbReference>
<keyword evidence="3" id="KW-1185">Reference proteome</keyword>
<dbReference type="RefSeq" id="WP_378163663.1">
    <property type="nucleotide sequence ID" value="NZ_JBHSBU010000001.1"/>
</dbReference>
<dbReference type="NCBIfam" id="TIGR03708">
    <property type="entry name" value="poly_P_AMP_trns"/>
    <property type="match status" value="1"/>
</dbReference>
<dbReference type="InterPro" id="IPR027417">
    <property type="entry name" value="P-loop_NTPase"/>
</dbReference>
<feature type="domain" description="Polyphosphate kinase-2-related" evidence="1">
    <location>
        <begin position="11"/>
        <end position="232"/>
    </location>
</feature>
<dbReference type="Pfam" id="PF03976">
    <property type="entry name" value="PPK2"/>
    <property type="match status" value="2"/>
</dbReference>
<protein>
    <submittedName>
        <fullName evidence="2">Polyphosphate:AMP phosphotransferase</fullName>
        <ecNumber evidence="2">2.7.4.33</ecNumber>
    </submittedName>
</protein>
<sequence>MFEAVELGHRIDKASYQAALPALREALLDAQYELHEKPDFAVLILINGIDGAGKGETVNLLHEWMDPRLIDSHAFGPPSDEEAERPPMWRFWRALPPKGRIGILFGSWYTQPLLDRVAGRCRESELRATIDDIVRFETMLAEEGVLLLKFWFHLGKRQQKARLKALERDPRTRWRVGEQDWALFRHYDRHREVAEDVLLRTSTAEAPWVAIDGEDPYYRSLTAGRLLLESLRRRLDAGRAPQVFAAPPPLLPPLDQVRVLDRLELERPLGKSDYTELLETWQGRLNLLSRDPRFARHGVVMVFEGNDAAGKGGAIRRVVGALDARQYQVIPVAAPADEERAQPYLWRFWRHLSRRGRFVIFDRSWYGRVLVERVEGLCPEPAWCRAYGEINDFERQLTRHGLVLCKFWLAIDRDEQLRRFQAREQTRFKRFKITAEDWRNREKWDDYSAAVHDMVERTSTSAAPWTLVEANNKYFARIKVLQTLCEAIETRL</sequence>
<keyword evidence="2" id="KW-0808">Transferase</keyword>
<dbReference type="Gene3D" id="3.40.50.300">
    <property type="entry name" value="P-loop containing nucleotide triphosphate hydrolases"/>
    <property type="match status" value="2"/>
</dbReference>
<dbReference type="SUPFAM" id="SSF52540">
    <property type="entry name" value="P-loop containing nucleoside triphosphate hydrolases"/>
    <property type="match status" value="2"/>
</dbReference>
<dbReference type="PANTHER" id="PTHR34383:SF3">
    <property type="entry name" value="POLYPHOSPHATE:AMP PHOSPHOTRANSFERASE"/>
    <property type="match status" value="1"/>
</dbReference>
<dbReference type="InterPro" id="IPR022489">
    <property type="entry name" value="PolyP_AMP_Tfrase"/>
</dbReference>
<comment type="caution">
    <text evidence="2">The sequence shown here is derived from an EMBL/GenBank/DDBJ whole genome shotgun (WGS) entry which is preliminary data.</text>
</comment>
<evidence type="ECO:0000313" key="3">
    <source>
        <dbReference type="Proteomes" id="UP001595791"/>
    </source>
</evidence>
<name>A0ABV8MQR2_9NEIS</name>
<dbReference type="InterPro" id="IPR022488">
    <property type="entry name" value="PPK2-related"/>
</dbReference>
<dbReference type="EMBL" id="JBHSBU010000001">
    <property type="protein sequence ID" value="MFC4159659.1"/>
    <property type="molecule type" value="Genomic_DNA"/>
</dbReference>
<organism evidence="2 3">
    <name type="scientific">Chitinimonas lacunae</name>
    <dbReference type="NCBI Taxonomy" id="1963018"/>
    <lineage>
        <taxon>Bacteria</taxon>
        <taxon>Pseudomonadati</taxon>
        <taxon>Pseudomonadota</taxon>
        <taxon>Betaproteobacteria</taxon>
        <taxon>Neisseriales</taxon>
        <taxon>Chitinibacteraceae</taxon>
        <taxon>Chitinimonas</taxon>
    </lineage>
</organism>